<feature type="compositionally biased region" description="Basic and acidic residues" evidence="2">
    <location>
        <begin position="234"/>
        <end position="258"/>
    </location>
</feature>
<dbReference type="EMBL" id="JBJJXI010000003">
    <property type="protein sequence ID" value="KAL3407641.1"/>
    <property type="molecule type" value="Genomic_DNA"/>
</dbReference>
<evidence type="ECO:0000256" key="1">
    <source>
        <dbReference type="PROSITE-ProRule" id="PRU00047"/>
    </source>
</evidence>
<dbReference type="AlphaFoldDB" id="A0ABD2XRB9"/>
<accession>A0ABD2XRB9</accession>
<proteinExistence type="predicted"/>
<feature type="region of interest" description="Disordered" evidence="2">
    <location>
        <begin position="218"/>
        <end position="302"/>
    </location>
</feature>
<evidence type="ECO:0000313" key="4">
    <source>
        <dbReference type="EMBL" id="KAL3407641.1"/>
    </source>
</evidence>
<sequence>MSADAHDQQMEILLATRPGRRVRREISFLACNEMRRRLRDIHFVSDRGDESEVHDRLLRVMLREYAEMTNVVPWYESDEAQARSDTSFGSRMAPEMADNLIDLDLCENEGEPDGTERRVHFSSRVSTPISSPATLVHTTMSTTTCSTTCATTSTSTVMTTGARCFGDAANYSRASMLPPVRLDRTFGGILAHPIHFEYYSAERVRTLRTSAPAPNFVQQQEFERVRSNAVENTENPRDSYSRQDRRQSNESARNHTRVDMPASDSRNHASSYAESSESDEVFLTPRARFDEPRSAHRGDRVNTRAVNHTPMQTFSQAAGCSRDCSSRIPVRVRQETTASPARAAYVDQTRRAAADGQRSRNLPYVPVRRSFVPPARTRSPELPSASESIAWKASHTSYSSSKGPSGSAQFDSQGRSKKRRRASARDDVPTSKSSNAKQLEALKLLRSWNLSFSGEGEEEEAEEFLDRLCGCIDGAGLSINSVLKALPCIFTKRASRWFSTVKRDITSWHEFRSRFTRQFVVEYDTGTLLSDLLRRTQAKGERISDFIMSLRFIVDRFQRPPRAEEVVEIAYNNLLPEYRRAISDRLVDTLDRLESYGLKWERQRAINSRYVPPPTADKMTVKGAAFKPPTSARVKVAAASTVSDDDVDVVAEIKGDATPKKQTKKGKNNKSKGKAPAAKNAQNTPLDDELLARWQAIKSTLTAEDKSDQTTHQAAAVQTTYTSAARAGASTSSAPPLATQQMAGAQPSFAGACFECQLPGHRANECPSVKCYNCGQQGHMSRSCPAKAAKEELSCCVCGTRGVMFRQCSKCKEFRSYLGNLNQGGKAT</sequence>
<dbReference type="PANTHER" id="PTHR33223">
    <property type="entry name" value="CCHC-TYPE DOMAIN-CONTAINING PROTEIN"/>
    <property type="match status" value="1"/>
</dbReference>
<evidence type="ECO:0000256" key="2">
    <source>
        <dbReference type="SAM" id="MobiDB-lite"/>
    </source>
</evidence>
<reference evidence="4 5" key="1">
    <citation type="journal article" date="2024" name="bioRxiv">
        <title>A reference genome for Trichogramma kaykai: A tiny desert-dwelling parasitoid wasp with competing sex-ratio distorters.</title>
        <authorList>
            <person name="Culotta J."/>
            <person name="Lindsey A.R."/>
        </authorList>
    </citation>
    <scope>NUCLEOTIDE SEQUENCE [LARGE SCALE GENOMIC DNA]</scope>
    <source>
        <strain evidence="4 5">KSX58</strain>
    </source>
</reference>
<feature type="compositionally biased region" description="Low complexity" evidence="2">
    <location>
        <begin position="396"/>
        <end position="407"/>
    </location>
</feature>
<dbReference type="InterPro" id="IPR036875">
    <property type="entry name" value="Znf_CCHC_sf"/>
</dbReference>
<dbReference type="Pfam" id="PF00098">
    <property type="entry name" value="zf-CCHC"/>
    <property type="match status" value="2"/>
</dbReference>
<dbReference type="PROSITE" id="PS50158">
    <property type="entry name" value="ZF_CCHC"/>
    <property type="match status" value="2"/>
</dbReference>
<keyword evidence="5" id="KW-1185">Reference proteome</keyword>
<feature type="domain" description="CCHC-type" evidence="3">
    <location>
        <begin position="770"/>
        <end position="785"/>
    </location>
</feature>
<evidence type="ECO:0000259" key="3">
    <source>
        <dbReference type="PROSITE" id="PS50158"/>
    </source>
</evidence>
<keyword evidence="1" id="KW-0862">Zinc</keyword>
<keyword evidence="1" id="KW-0863">Zinc-finger</keyword>
<evidence type="ECO:0000313" key="5">
    <source>
        <dbReference type="Proteomes" id="UP001627154"/>
    </source>
</evidence>
<name>A0ABD2XRB9_9HYME</name>
<feature type="domain" description="CCHC-type" evidence="3">
    <location>
        <begin position="753"/>
        <end position="768"/>
    </location>
</feature>
<dbReference type="PANTHER" id="PTHR33223:SF6">
    <property type="entry name" value="CCHC-TYPE DOMAIN-CONTAINING PROTEIN"/>
    <property type="match status" value="1"/>
</dbReference>
<dbReference type="Gene3D" id="4.10.60.10">
    <property type="entry name" value="Zinc finger, CCHC-type"/>
    <property type="match status" value="1"/>
</dbReference>
<feature type="compositionally biased region" description="Basic residues" evidence="2">
    <location>
        <begin position="661"/>
        <end position="673"/>
    </location>
</feature>
<feature type="region of interest" description="Disordered" evidence="2">
    <location>
        <begin position="333"/>
        <end position="367"/>
    </location>
</feature>
<keyword evidence="1" id="KW-0479">Metal-binding</keyword>
<organism evidence="4 5">
    <name type="scientific">Trichogramma kaykai</name>
    <dbReference type="NCBI Taxonomy" id="54128"/>
    <lineage>
        <taxon>Eukaryota</taxon>
        <taxon>Metazoa</taxon>
        <taxon>Ecdysozoa</taxon>
        <taxon>Arthropoda</taxon>
        <taxon>Hexapoda</taxon>
        <taxon>Insecta</taxon>
        <taxon>Pterygota</taxon>
        <taxon>Neoptera</taxon>
        <taxon>Endopterygota</taxon>
        <taxon>Hymenoptera</taxon>
        <taxon>Apocrita</taxon>
        <taxon>Proctotrupomorpha</taxon>
        <taxon>Chalcidoidea</taxon>
        <taxon>Trichogrammatidae</taxon>
        <taxon>Trichogramma</taxon>
    </lineage>
</organism>
<comment type="caution">
    <text evidence="4">The sequence shown here is derived from an EMBL/GenBank/DDBJ whole genome shotgun (WGS) entry which is preliminary data.</text>
</comment>
<protein>
    <recommendedName>
        <fullName evidence="3">CCHC-type domain-containing protein</fullName>
    </recommendedName>
</protein>
<feature type="compositionally biased region" description="Basic and acidic residues" evidence="2">
    <location>
        <begin position="287"/>
        <end position="302"/>
    </location>
</feature>
<dbReference type="InterPro" id="IPR005162">
    <property type="entry name" value="Retrotrans_gag_dom"/>
</dbReference>
<dbReference type="InterPro" id="IPR001878">
    <property type="entry name" value="Znf_CCHC"/>
</dbReference>
<feature type="region of interest" description="Disordered" evidence="2">
    <location>
        <begin position="396"/>
        <end position="434"/>
    </location>
</feature>
<dbReference type="SUPFAM" id="SSF57756">
    <property type="entry name" value="Retrovirus zinc finger-like domains"/>
    <property type="match status" value="1"/>
</dbReference>
<dbReference type="Pfam" id="PF03732">
    <property type="entry name" value="Retrotrans_gag"/>
    <property type="match status" value="1"/>
</dbReference>
<feature type="region of interest" description="Disordered" evidence="2">
    <location>
        <begin position="658"/>
        <end position="689"/>
    </location>
</feature>
<gene>
    <name evidence="4" type="ORF">TKK_000319</name>
</gene>
<dbReference type="Proteomes" id="UP001627154">
    <property type="component" value="Unassembled WGS sequence"/>
</dbReference>
<dbReference type="GO" id="GO:0008270">
    <property type="term" value="F:zinc ion binding"/>
    <property type="evidence" value="ECO:0007669"/>
    <property type="project" value="UniProtKB-KW"/>
</dbReference>
<dbReference type="SMART" id="SM00343">
    <property type="entry name" value="ZnF_C2HC"/>
    <property type="match status" value="2"/>
</dbReference>